<dbReference type="EMBL" id="KL197712">
    <property type="protein sequence ID" value="KDQ61609.1"/>
    <property type="molecule type" value="Genomic_DNA"/>
</dbReference>
<dbReference type="InterPro" id="IPR004136">
    <property type="entry name" value="NMO"/>
</dbReference>
<dbReference type="AlphaFoldDB" id="A0A067Q3Q5"/>
<keyword evidence="3" id="KW-0560">Oxidoreductase</keyword>
<sequence>MSTITTPITRLLDIQTPVIGAPMAGASGGLLAAEVTSGGGFGFIAVGYDTIEGFKNQLALARSTLRLDPAPAPLPIGIGFLAWKLEEPDSIGPQLLEIALENRPKAVWFAFGNDLGRWIRIVHEHNKKQEDGQKTLVFVQLSTVEQALIAVNEWKIDVLVAQGIESGGHGLGSAPPLFTLVPNFLAALPKDHPPIVGAGGLANGAHIAALLTLGAAGAVLGTRFLLTPESLYSDAQRDALIAARSTESVRTMAFDQARGTLGWPAGIDGRALYNKTVAEADQGISITEIRAKYLQAARDGDREYMLTWAGAGVGLMNEVNHAADVVRELHQETLESLRFAASLLQ</sequence>
<keyword evidence="2" id="KW-0288">FMN</keyword>
<dbReference type="InterPro" id="IPR013785">
    <property type="entry name" value="Aldolase_TIM"/>
</dbReference>
<protein>
    <submittedName>
        <fullName evidence="4">Uncharacterized protein</fullName>
    </submittedName>
</protein>
<name>A0A067Q3Q5_9AGAM</name>
<evidence type="ECO:0000313" key="5">
    <source>
        <dbReference type="Proteomes" id="UP000027265"/>
    </source>
</evidence>
<keyword evidence="5" id="KW-1185">Reference proteome</keyword>
<dbReference type="OrthoDB" id="2349068at2759"/>
<dbReference type="HOGENOM" id="CLU_038732_9_1_1"/>
<dbReference type="Gene3D" id="3.20.20.70">
    <property type="entry name" value="Aldolase class I"/>
    <property type="match status" value="1"/>
</dbReference>
<evidence type="ECO:0000256" key="1">
    <source>
        <dbReference type="ARBA" id="ARBA00022630"/>
    </source>
</evidence>
<dbReference type="Pfam" id="PF03060">
    <property type="entry name" value="NMO"/>
    <property type="match status" value="1"/>
</dbReference>
<keyword evidence="1" id="KW-0285">Flavoprotein</keyword>
<gene>
    <name evidence="4" type="ORF">JAAARDRAFT_190349</name>
</gene>
<evidence type="ECO:0000256" key="3">
    <source>
        <dbReference type="ARBA" id="ARBA00023002"/>
    </source>
</evidence>
<dbReference type="STRING" id="933084.A0A067Q3Q5"/>
<organism evidence="4 5">
    <name type="scientific">Jaapia argillacea MUCL 33604</name>
    <dbReference type="NCBI Taxonomy" id="933084"/>
    <lineage>
        <taxon>Eukaryota</taxon>
        <taxon>Fungi</taxon>
        <taxon>Dikarya</taxon>
        <taxon>Basidiomycota</taxon>
        <taxon>Agaricomycotina</taxon>
        <taxon>Agaricomycetes</taxon>
        <taxon>Agaricomycetidae</taxon>
        <taxon>Jaapiales</taxon>
        <taxon>Jaapiaceae</taxon>
        <taxon>Jaapia</taxon>
    </lineage>
</organism>
<dbReference type="SUPFAM" id="SSF51412">
    <property type="entry name" value="Inosine monophosphate dehydrogenase (IMPDH)"/>
    <property type="match status" value="1"/>
</dbReference>
<dbReference type="CDD" id="cd04730">
    <property type="entry name" value="NPD_like"/>
    <property type="match status" value="1"/>
</dbReference>
<dbReference type="PANTHER" id="PTHR32332">
    <property type="entry name" value="2-NITROPROPANE DIOXYGENASE"/>
    <property type="match status" value="1"/>
</dbReference>
<dbReference type="PANTHER" id="PTHR32332:SF31">
    <property type="entry name" value="2-NITROPROPANE DIOXYGENASE FAMILY, PUTATIVE (AFU_ORTHOLOGUE AFUA_2G09850)-RELATED"/>
    <property type="match status" value="1"/>
</dbReference>
<reference evidence="5" key="1">
    <citation type="journal article" date="2014" name="Proc. Natl. Acad. Sci. U.S.A.">
        <title>Extensive sampling of basidiomycete genomes demonstrates inadequacy of the white-rot/brown-rot paradigm for wood decay fungi.</title>
        <authorList>
            <person name="Riley R."/>
            <person name="Salamov A.A."/>
            <person name="Brown D.W."/>
            <person name="Nagy L.G."/>
            <person name="Floudas D."/>
            <person name="Held B.W."/>
            <person name="Levasseur A."/>
            <person name="Lombard V."/>
            <person name="Morin E."/>
            <person name="Otillar R."/>
            <person name="Lindquist E.A."/>
            <person name="Sun H."/>
            <person name="LaButti K.M."/>
            <person name="Schmutz J."/>
            <person name="Jabbour D."/>
            <person name="Luo H."/>
            <person name="Baker S.E."/>
            <person name="Pisabarro A.G."/>
            <person name="Walton J.D."/>
            <person name="Blanchette R.A."/>
            <person name="Henrissat B."/>
            <person name="Martin F."/>
            <person name="Cullen D."/>
            <person name="Hibbett D.S."/>
            <person name="Grigoriev I.V."/>
        </authorList>
    </citation>
    <scope>NUCLEOTIDE SEQUENCE [LARGE SCALE GENOMIC DNA]</scope>
    <source>
        <strain evidence="5">MUCL 33604</strain>
    </source>
</reference>
<proteinExistence type="predicted"/>
<evidence type="ECO:0000256" key="2">
    <source>
        <dbReference type="ARBA" id="ARBA00022643"/>
    </source>
</evidence>
<dbReference type="Proteomes" id="UP000027265">
    <property type="component" value="Unassembled WGS sequence"/>
</dbReference>
<accession>A0A067Q3Q5</accession>
<dbReference type="InParanoid" id="A0A067Q3Q5"/>
<dbReference type="GO" id="GO:0018580">
    <property type="term" value="F:nitronate monooxygenase activity"/>
    <property type="evidence" value="ECO:0007669"/>
    <property type="project" value="InterPro"/>
</dbReference>
<evidence type="ECO:0000313" key="4">
    <source>
        <dbReference type="EMBL" id="KDQ61609.1"/>
    </source>
</evidence>